<evidence type="ECO:0000313" key="1">
    <source>
        <dbReference type="EMBL" id="TQE98490.1"/>
    </source>
</evidence>
<dbReference type="EMBL" id="VIFK01000191">
    <property type="protein sequence ID" value="TQE98490.1"/>
    <property type="molecule type" value="Genomic_DNA"/>
</dbReference>
<comment type="caution">
    <text evidence="1">The sequence shown here is derived from an EMBL/GenBank/DDBJ whole genome shotgun (WGS) entry which is preliminary data.</text>
</comment>
<feature type="non-terminal residue" evidence="1">
    <location>
        <position position="611"/>
    </location>
</feature>
<proteinExistence type="predicted"/>
<gene>
    <name evidence="1" type="primary">pglZ</name>
    <name evidence="1" type="ORF">FKY71_13565</name>
</gene>
<dbReference type="Proteomes" id="UP000315400">
    <property type="component" value="Unassembled WGS sequence"/>
</dbReference>
<dbReference type="AlphaFoldDB" id="A0A540VP07"/>
<reference evidence="1 2" key="1">
    <citation type="submission" date="2019-06" db="EMBL/GenBank/DDBJ databases">
        <title>Metagenome assembled Genome of Spiribacter salinus SL48-SHIP from the microbial mat of Salt Lake 48 (Novosibirsk region, Russia).</title>
        <authorList>
            <person name="Shipova A."/>
            <person name="Rozanov A.S."/>
            <person name="Bryanskaya A.V."/>
            <person name="Peltek S.E."/>
        </authorList>
    </citation>
    <scope>NUCLEOTIDE SEQUENCE [LARGE SCALE GENOMIC DNA]</scope>
    <source>
        <strain evidence="1">SL48-SHIP-2</strain>
    </source>
</reference>
<protein>
    <submittedName>
        <fullName evidence="1">BREX-1 system phosphatase PglZ type A</fullName>
    </submittedName>
</protein>
<sequence>MSDQLQSTLKRLFDRHRIVFWYDAARELKNDFDALSMDGVEKLEIVNNEFGLKHRILRQEPKQRFLLYQHGPKPRNEDNWLLDVLLAEGELRTDQAAIWLSELGLGPEFGDLVSEHAEFFGAEKRKQALAKMLKGDDVASALRLKMLAVCAGAEPRIDSLLEHLFQELADDRDEKQRLIQRCGLEGFLWKQLERYFGYRSDNPGLRDFVVELFKSAYAHGTNGELTLTDDALVLLKRWKDSRRFAAGFETLSAECAGVLGIEQDLLKRDFRQLLELDYFELIDRKIIHDLVHAVAERAWAPGEIIAWVQQRRQSHWYREDFASLYEALEAAAAFVRALDESELGMESLADGYRHYHQTWYKLDAYYRRFIHHLRSASQASLMGPLADQIENLYVNNYLLPVNDRWQAYVDRAERWAVPDAIAQQRFFDHWVQRYLDQDFRICVIISDALRYEIGADLQRRILGEDRYDCRIEPMLSQLPSYTQLGMASLLPHQALEIEPKKGASVLVDGQSATGTANRDKILKKALDGQAEATTFDVVMGLNKDDLRERLKGARVLYIYHNQVDRVGDKRDSEGQVFQAAEDAQDDLLKLVKKLANNNVANILITADHGFL</sequence>
<name>A0A540VP07_9GAMM</name>
<dbReference type="InterPro" id="IPR014060">
    <property type="entry name" value="PglZ"/>
</dbReference>
<evidence type="ECO:0000313" key="2">
    <source>
        <dbReference type="Proteomes" id="UP000315400"/>
    </source>
</evidence>
<organism evidence="1 2">
    <name type="scientific">Spiribacter salinus</name>
    <dbReference type="NCBI Taxonomy" id="1335746"/>
    <lineage>
        <taxon>Bacteria</taxon>
        <taxon>Pseudomonadati</taxon>
        <taxon>Pseudomonadota</taxon>
        <taxon>Gammaproteobacteria</taxon>
        <taxon>Chromatiales</taxon>
        <taxon>Ectothiorhodospiraceae</taxon>
        <taxon>Spiribacter</taxon>
    </lineage>
</organism>
<dbReference type="Pfam" id="PF08665">
    <property type="entry name" value="PglZ"/>
    <property type="match status" value="1"/>
</dbReference>
<dbReference type="NCBIfam" id="TIGR02687">
    <property type="entry name" value="BREX-1 system phosphatase PglZ type A"/>
    <property type="match status" value="1"/>
</dbReference>
<accession>A0A540VP07</accession>